<evidence type="ECO:0000256" key="6">
    <source>
        <dbReference type="ARBA" id="ARBA00022777"/>
    </source>
</evidence>
<gene>
    <name evidence="10" type="ORF">IAC52_01425</name>
</gene>
<dbReference type="GO" id="GO:0016036">
    <property type="term" value="P:cellular response to phosphate starvation"/>
    <property type="evidence" value="ECO:0007669"/>
    <property type="project" value="TreeGrafter"/>
</dbReference>
<evidence type="ECO:0000256" key="7">
    <source>
        <dbReference type="ARBA" id="ARBA00023012"/>
    </source>
</evidence>
<dbReference type="SUPFAM" id="SSF55874">
    <property type="entry name" value="ATPase domain of HSP90 chaperone/DNA topoisomerase II/histidine kinase"/>
    <property type="match status" value="1"/>
</dbReference>
<dbReference type="PRINTS" id="PR00344">
    <property type="entry name" value="BCTRLSENSOR"/>
</dbReference>
<dbReference type="InterPro" id="IPR036097">
    <property type="entry name" value="HisK_dim/P_sf"/>
</dbReference>
<dbReference type="Pfam" id="PF02518">
    <property type="entry name" value="HATPase_c"/>
    <property type="match status" value="1"/>
</dbReference>
<comment type="caution">
    <text evidence="10">The sequence shown here is derived from an EMBL/GenBank/DDBJ whole genome shotgun (WGS) entry which is preliminary data.</text>
</comment>
<evidence type="ECO:0000256" key="3">
    <source>
        <dbReference type="ARBA" id="ARBA00012438"/>
    </source>
</evidence>
<dbReference type="CDD" id="cd00082">
    <property type="entry name" value="HisKA"/>
    <property type="match status" value="1"/>
</dbReference>
<dbReference type="Proteomes" id="UP000824070">
    <property type="component" value="Unassembled WGS sequence"/>
</dbReference>
<keyword evidence="7" id="KW-0902">Two-component regulatory system</keyword>
<keyword evidence="8" id="KW-1133">Transmembrane helix</keyword>
<dbReference type="AlphaFoldDB" id="A0A9D1LN77"/>
<keyword evidence="4" id="KW-0597">Phosphoprotein</keyword>
<dbReference type="PROSITE" id="PS50109">
    <property type="entry name" value="HIS_KIN"/>
    <property type="match status" value="1"/>
</dbReference>
<comment type="subcellular location">
    <subcellularLocation>
        <location evidence="2">Membrane</location>
    </subcellularLocation>
</comment>
<name>A0A9D1LN77_9FIRM</name>
<dbReference type="SUPFAM" id="SSF47384">
    <property type="entry name" value="Homodimeric domain of signal transducing histidine kinase"/>
    <property type="match status" value="1"/>
</dbReference>
<dbReference type="Gene3D" id="1.10.287.130">
    <property type="match status" value="1"/>
</dbReference>
<evidence type="ECO:0000313" key="11">
    <source>
        <dbReference type="Proteomes" id="UP000824070"/>
    </source>
</evidence>
<organism evidence="10 11">
    <name type="scientific">Candidatus Alloenteromonas pullicola</name>
    <dbReference type="NCBI Taxonomy" id="2840784"/>
    <lineage>
        <taxon>Bacteria</taxon>
        <taxon>Bacillati</taxon>
        <taxon>Bacillota</taxon>
        <taxon>Bacillota incertae sedis</taxon>
        <taxon>Candidatus Alloenteromonas</taxon>
    </lineage>
</organism>
<dbReference type="SMART" id="SM00388">
    <property type="entry name" value="HisKA"/>
    <property type="match status" value="1"/>
</dbReference>
<proteinExistence type="predicted"/>
<dbReference type="GO" id="GO:0005886">
    <property type="term" value="C:plasma membrane"/>
    <property type="evidence" value="ECO:0007669"/>
    <property type="project" value="TreeGrafter"/>
</dbReference>
<evidence type="ECO:0000313" key="10">
    <source>
        <dbReference type="EMBL" id="HIU44937.1"/>
    </source>
</evidence>
<reference evidence="10" key="1">
    <citation type="submission" date="2020-10" db="EMBL/GenBank/DDBJ databases">
        <authorList>
            <person name="Gilroy R."/>
        </authorList>
    </citation>
    <scope>NUCLEOTIDE SEQUENCE</scope>
    <source>
        <strain evidence="10">ChiGjej1B1-22543</strain>
    </source>
</reference>
<dbReference type="InterPro" id="IPR050351">
    <property type="entry name" value="BphY/WalK/GraS-like"/>
</dbReference>
<dbReference type="InterPro" id="IPR004358">
    <property type="entry name" value="Sig_transdc_His_kin-like_C"/>
</dbReference>
<dbReference type="Pfam" id="PF00512">
    <property type="entry name" value="HisKA"/>
    <property type="match status" value="1"/>
</dbReference>
<dbReference type="InterPro" id="IPR005467">
    <property type="entry name" value="His_kinase_dom"/>
</dbReference>
<dbReference type="EC" id="2.7.13.3" evidence="3"/>
<dbReference type="PANTHER" id="PTHR45453">
    <property type="entry name" value="PHOSPHATE REGULON SENSOR PROTEIN PHOR"/>
    <property type="match status" value="1"/>
</dbReference>
<keyword evidence="5" id="KW-0808">Transferase</keyword>
<dbReference type="GO" id="GO:0004721">
    <property type="term" value="F:phosphoprotein phosphatase activity"/>
    <property type="evidence" value="ECO:0007669"/>
    <property type="project" value="TreeGrafter"/>
</dbReference>
<evidence type="ECO:0000256" key="1">
    <source>
        <dbReference type="ARBA" id="ARBA00000085"/>
    </source>
</evidence>
<dbReference type="CDD" id="cd00075">
    <property type="entry name" value="HATPase"/>
    <property type="match status" value="1"/>
</dbReference>
<dbReference type="Gene3D" id="3.30.565.10">
    <property type="entry name" value="Histidine kinase-like ATPase, C-terminal domain"/>
    <property type="match status" value="1"/>
</dbReference>
<evidence type="ECO:0000256" key="4">
    <source>
        <dbReference type="ARBA" id="ARBA00022553"/>
    </source>
</evidence>
<dbReference type="EMBL" id="DVMV01000011">
    <property type="protein sequence ID" value="HIU44937.1"/>
    <property type="molecule type" value="Genomic_DNA"/>
</dbReference>
<dbReference type="InterPro" id="IPR003661">
    <property type="entry name" value="HisK_dim/P_dom"/>
</dbReference>
<dbReference type="PANTHER" id="PTHR45453:SF1">
    <property type="entry name" value="PHOSPHATE REGULON SENSOR PROTEIN PHOR"/>
    <property type="match status" value="1"/>
</dbReference>
<reference evidence="10" key="2">
    <citation type="journal article" date="2021" name="PeerJ">
        <title>Extensive microbial diversity within the chicken gut microbiome revealed by metagenomics and culture.</title>
        <authorList>
            <person name="Gilroy R."/>
            <person name="Ravi A."/>
            <person name="Getino M."/>
            <person name="Pursley I."/>
            <person name="Horton D.L."/>
            <person name="Alikhan N.F."/>
            <person name="Baker D."/>
            <person name="Gharbi K."/>
            <person name="Hall N."/>
            <person name="Watson M."/>
            <person name="Adriaenssens E.M."/>
            <person name="Foster-Nyarko E."/>
            <person name="Jarju S."/>
            <person name="Secka A."/>
            <person name="Antonio M."/>
            <person name="Oren A."/>
            <person name="Chaudhuri R.R."/>
            <person name="La Ragione R."/>
            <person name="Hildebrand F."/>
            <person name="Pallen M.J."/>
        </authorList>
    </citation>
    <scope>NUCLEOTIDE SEQUENCE</scope>
    <source>
        <strain evidence="10">ChiGjej1B1-22543</strain>
    </source>
</reference>
<keyword evidence="6" id="KW-0418">Kinase</keyword>
<dbReference type="SMART" id="SM00387">
    <property type="entry name" value="HATPase_c"/>
    <property type="match status" value="1"/>
</dbReference>
<keyword evidence="8" id="KW-0472">Membrane</keyword>
<protein>
    <recommendedName>
        <fullName evidence="3">histidine kinase</fullName>
        <ecNumber evidence="3">2.7.13.3</ecNumber>
    </recommendedName>
</protein>
<evidence type="ECO:0000256" key="8">
    <source>
        <dbReference type="SAM" id="Phobius"/>
    </source>
</evidence>
<dbReference type="InterPro" id="IPR036890">
    <property type="entry name" value="HATPase_C_sf"/>
</dbReference>
<feature type="transmembrane region" description="Helical" evidence="8">
    <location>
        <begin position="139"/>
        <end position="164"/>
    </location>
</feature>
<dbReference type="FunFam" id="1.10.287.130:FF:000001">
    <property type="entry name" value="Two-component sensor histidine kinase"/>
    <property type="match status" value="1"/>
</dbReference>
<dbReference type="GO" id="GO:0000155">
    <property type="term" value="F:phosphorelay sensor kinase activity"/>
    <property type="evidence" value="ECO:0007669"/>
    <property type="project" value="InterPro"/>
</dbReference>
<feature type="domain" description="Histidine kinase" evidence="9">
    <location>
        <begin position="333"/>
        <end position="540"/>
    </location>
</feature>
<evidence type="ECO:0000259" key="9">
    <source>
        <dbReference type="PROSITE" id="PS50109"/>
    </source>
</evidence>
<comment type="catalytic activity">
    <reaction evidence="1">
        <text>ATP + protein L-histidine = ADP + protein N-phospho-L-histidine.</text>
        <dbReference type="EC" id="2.7.13.3"/>
    </reaction>
</comment>
<evidence type="ECO:0000256" key="5">
    <source>
        <dbReference type="ARBA" id="ARBA00022679"/>
    </source>
</evidence>
<accession>A0A9D1LN77</accession>
<sequence length="540" mass="58862">MRKRIALISAAVITVMEAACLGVTASLFSKSSLSSVKEEAHSYASLYAASEDPASAPSLEGVKVAFLNDDLEPIYEVGELPEEYYTLPEVEEAAKSSEGIGSRGDGISSSTGICCLKVDSESFSYVYVEAANPAFGTDFAWFCLYSGIVFVVVLAAGVALSLYLHSLSIKPIKLSHLRFDELASGAAELTPFPKTNWARANRYYEAVDVASRQLLDARRTMQEEKEGIRKVLDSVSDPIIIVEYNLKLGFINEAGASAFRLDPNKEHTLFDLGLEEKVEGKIKRYDPVESLISIAGKHYALRGYKASIGYVLCLADITFEVNGEKLRSNFFSSASHELKTPLTSILGQAEILSLKNKDESLDQPIACISAAGKRMLRLIQDMLSLSRIESGAKKVGGPIELSEVAEEVKKELLPLSSQSGSELTIEGKLSYPINRSDAYAVIKNLVENGIRYGKPNGHVKVCFLEDGFYVEDDGIGISEEDQQHIFERFYRTDKAHSYDGGTGLGLAIVKHVMLNYGGKVGVSSRLGEGSRFTCAFPLAK</sequence>
<keyword evidence="8" id="KW-0812">Transmembrane</keyword>
<evidence type="ECO:0000256" key="2">
    <source>
        <dbReference type="ARBA" id="ARBA00004370"/>
    </source>
</evidence>
<dbReference type="InterPro" id="IPR003594">
    <property type="entry name" value="HATPase_dom"/>
</dbReference>